<proteinExistence type="predicted"/>
<keyword evidence="2" id="KW-0479">Metal-binding</keyword>
<accession>A0A9Q0K5C0</accession>
<evidence type="ECO:0000256" key="8">
    <source>
        <dbReference type="ARBA" id="ARBA00023163"/>
    </source>
</evidence>
<evidence type="ECO:0000256" key="7">
    <source>
        <dbReference type="ARBA" id="ARBA00023155"/>
    </source>
</evidence>
<dbReference type="GO" id="GO:0000976">
    <property type="term" value="F:transcription cis-regulatory region binding"/>
    <property type="evidence" value="ECO:0007669"/>
    <property type="project" value="TreeGrafter"/>
</dbReference>
<dbReference type="FunFam" id="1.10.10.60:FF:000257">
    <property type="entry name" value="Zinc-finger homeodomain protein 2"/>
    <property type="match status" value="1"/>
</dbReference>
<dbReference type="InterPro" id="IPR009057">
    <property type="entry name" value="Homeodomain-like_sf"/>
</dbReference>
<keyword evidence="4" id="KW-0862">Zinc</keyword>
<dbReference type="EMBL" id="JAMYWD010000009">
    <property type="protein sequence ID" value="KAJ4962013.1"/>
    <property type="molecule type" value="Genomic_DNA"/>
</dbReference>
<dbReference type="GO" id="GO:0050793">
    <property type="term" value="P:regulation of developmental process"/>
    <property type="evidence" value="ECO:0007669"/>
    <property type="project" value="TreeGrafter"/>
</dbReference>
<keyword evidence="3" id="KW-0863">Zinc-finger</keyword>
<comment type="caution">
    <text evidence="12">The sequence shown here is derived from an EMBL/GenBank/DDBJ whole genome shotgun (WGS) entry which is preliminary data.</text>
</comment>
<evidence type="ECO:0000256" key="4">
    <source>
        <dbReference type="ARBA" id="ARBA00022833"/>
    </source>
</evidence>
<dbReference type="GO" id="GO:0005634">
    <property type="term" value="C:nucleus"/>
    <property type="evidence" value="ECO:0007669"/>
    <property type="project" value="UniProtKB-SubCell"/>
</dbReference>
<protein>
    <recommendedName>
        <fullName evidence="11">ZF-HD dimerization-type domain-containing protein</fullName>
    </recommendedName>
</protein>
<reference evidence="12" key="1">
    <citation type="journal article" date="2023" name="Plant J.">
        <title>The genome of the king protea, Protea cynaroides.</title>
        <authorList>
            <person name="Chang J."/>
            <person name="Duong T.A."/>
            <person name="Schoeman C."/>
            <person name="Ma X."/>
            <person name="Roodt D."/>
            <person name="Barker N."/>
            <person name="Li Z."/>
            <person name="Van de Peer Y."/>
            <person name="Mizrachi E."/>
        </authorList>
    </citation>
    <scope>NUCLEOTIDE SEQUENCE</scope>
    <source>
        <tissue evidence="12">Young leaves</tissue>
    </source>
</reference>
<feature type="domain" description="ZF-HD dimerization-type" evidence="11">
    <location>
        <begin position="78"/>
        <end position="129"/>
    </location>
</feature>
<keyword evidence="13" id="KW-1185">Reference proteome</keyword>
<dbReference type="Pfam" id="PF04770">
    <property type="entry name" value="ZF-HD_dimer"/>
    <property type="match status" value="1"/>
</dbReference>
<evidence type="ECO:0000313" key="12">
    <source>
        <dbReference type="EMBL" id="KAJ4962013.1"/>
    </source>
</evidence>
<dbReference type="OrthoDB" id="1929626at2759"/>
<gene>
    <name evidence="12" type="ORF">NE237_021923</name>
</gene>
<evidence type="ECO:0000256" key="10">
    <source>
        <dbReference type="SAM" id="MobiDB-lite"/>
    </source>
</evidence>
<dbReference type="Gene3D" id="1.10.10.60">
    <property type="entry name" value="Homeodomain-like"/>
    <property type="match status" value="1"/>
</dbReference>
<evidence type="ECO:0000256" key="5">
    <source>
        <dbReference type="ARBA" id="ARBA00023015"/>
    </source>
</evidence>
<evidence type="ECO:0000256" key="9">
    <source>
        <dbReference type="ARBA" id="ARBA00023242"/>
    </source>
</evidence>
<evidence type="ECO:0000256" key="3">
    <source>
        <dbReference type="ARBA" id="ARBA00022771"/>
    </source>
</evidence>
<dbReference type="PANTHER" id="PTHR31948">
    <property type="entry name" value="ZINC-FINGER HOMEODOMAIN PROTEIN 2"/>
    <property type="match status" value="1"/>
</dbReference>
<evidence type="ECO:0000259" key="11">
    <source>
        <dbReference type="PROSITE" id="PS51523"/>
    </source>
</evidence>
<feature type="region of interest" description="Disordered" evidence="10">
    <location>
        <begin position="148"/>
        <end position="172"/>
    </location>
</feature>
<keyword evidence="5" id="KW-0805">Transcription regulation</keyword>
<feature type="region of interest" description="Disordered" evidence="10">
    <location>
        <begin position="277"/>
        <end position="325"/>
    </location>
</feature>
<dbReference type="NCBIfam" id="TIGR01566">
    <property type="entry name" value="ZF_HD_prot_N"/>
    <property type="match status" value="1"/>
</dbReference>
<keyword evidence="7" id="KW-0371">Homeobox</keyword>
<keyword evidence="6" id="KW-0238">DNA-binding</keyword>
<feature type="compositionally biased region" description="Polar residues" evidence="10">
    <location>
        <begin position="284"/>
        <end position="296"/>
    </location>
</feature>
<evidence type="ECO:0000256" key="1">
    <source>
        <dbReference type="ARBA" id="ARBA00004123"/>
    </source>
</evidence>
<evidence type="ECO:0000256" key="2">
    <source>
        <dbReference type="ARBA" id="ARBA00022723"/>
    </source>
</evidence>
<dbReference type="InterPro" id="IPR006456">
    <property type="entry name" value="ZF_HD_homeobox_Cys/His_dimer"/>
</dbReference>
<organism evidence="12 13">
    <name type="scientific">Protea cynaroides</name>
    <dbReference type="NCBI Taxonomy" id="273540"/>
    <lineage>
        <taxon>Eukaryota</taxon>
        <taxon>Viridiplantae</taxon>
        <taxon>Streptophyta</taxon>
        <taxon>Embryophyta</taxon>
        <taxon>Tracheophyta</taxon>
        <taxon>Spermatophyta</taxon>
        <taxon>Magnoliopsida</taxon>
        <taxon>Proteales</taxon>
        <taxon>Proteaceae</taxon>
        <taxon>Protea</taxon>
    </lineage>
</organism>
<dbReference type="InterPro" id="IPR006455">
    <property type="entry name" value="Homeodomain_ZF_HD"/>
</dbReference>
<keyword evidence="8" id="KW-0804">Transcription</keyword>
<name>A0A9Q0K5C0_9MAGN</name>
<dbReference type="NCBIfam" id="TIGR01565">
    <property type="entry name" value="homeo_ZF_HD"/>
    <property type="match status" value="1"/>
</dbReference>
<dbReference type="AlphaFoldDB" id="A0A9Q0K5C0"/>
<dbReference type="PROSITE" id="PS51523">
    <property type="entry name" value="ZF_HD_DIMER"/>
    <property type="match status" value="1"/>
</dbReference>
<sequence>MNLNPNPTTTTKTQQPESQTPPPPPPLQPQPPPTQLSKPTADHHTPKSLSFTNGVLKRHNPRPRSPPVPVPVPLPVIYKECLKNHAASIGGHALDGCGEFMPSPSATPSDPTSLRCAACGCHRNFHRRDPDDVSLSFDFHHHHYHSLPPASVAAPEQSPNSPSPSPPPLSSSYYPSAPQVLLALSTKLSGPSDNHQAVNNNNNQLAAATTMTTANPNGRKRFRTKFSQEQKKKMFAFSEKLGWKMQKRDEELVEEFCNEIGVGKGILKVWMHNNKHNSGKRDNANNNISSRNSPDNIHNHSHDLGLYSDTTSPQAGTANGSSSSS</sequence>
<dbReference type="PANTHER" id="PTHR31948:SF72">
    <property type="entry name" value="ZINC-FINGER HOMEODOMAIN PROTEIN 10"/>
    <property type="match status" value="1"/>
</dbReference>
<feature type="compositionally biased region" description="Polar residues" evidence="10">
    <location>
        <begin position="308"/>
        <end position="325"/>
    </location>
</feature>
<keyword evidence="9" id="KW-0539">Nucleus</keyword>
<feature type="compositionally biased region" description="Pro residues" evidence="10">
    <location>
        <begin position="19"/>
        <end position="34"/>
    </location>
</feature>
<evidence type="ECO:0000256" key="6">
    <source>
        <dbReference type="ARBA" id="ARBA00023125"/>
    </source>
</evidence>
<dbReference type="GO" id="GO:0008270">
    <property type="term" value="F:zinc ion binding"/>
    <property type="evidence" value="ECO:0007669"/>
    <property type="project" value="UniProtKB-KW"/>
</dbReference>
<dbReference type="SUPFAM" id="SSF46689">
    <property type="entry name" value="Homeodomain-like"/>
    <property type="match status" value="1"/>
</dbReference>
<comment type="subcellular location">
    <subcellularLocation>
        <location evidence="1">Nucleus</location>
    </subcellularLocation>
</comment>
<dbReference type="Proteomes" id="UP001141806">
    <property type="component" value="Unassembled WGS sequence"/>
</dbReference>
<feature type="compositionally biased region" description="Low complexity" evidence="10">
    <location>
        <begin position="1"/>
        <end position="18"/>
    </location>
</feature>
<dbReference type="GO" id="GO:0003700">
    <property type="term" value="F:DNA-binding transcription factor activity"/>
    <property type="evidence" value="ECO:0007669"/>
    <property type="project" value="TreeGrafter"/>
</dbReference>
<feature type="region of interest" description="Disordered" evidence="10">
    <location>
        <begin position="1"/>
        <end position="70"/>
    </location>
</feature>
<evidence type="ECO:0000313" key="13">
    <source>
        <dbReference type="Proteomes" id="UP001141806"/>
    </source>
</evidence>